<organism evidence="7">
    <name type="scientific">marine metagenome</name>
    <dbReference type="NCBI Taxonomy" id="408172"/>
    <lineage>
        <taxon>unclassified sequences</taxon>
        <taxon>metagenomes</taxon>
        <taxon>ecological metagenomes</taxon>
    </lineage>
</organism>
<evidence type="ECO:0000256" key="3">
    <source>
        <dbReference type="ARBA" id="ARBA00022723"/>
    </source>
</evidence>
<dbReference type="InterPro" id="IPR007197">
    <property type="entry name" value="rSAM"/>
</dbReference>
<evidence type="ECO:0000256" key="4">
    <source>
        <dbReference type="ARBA" id="ARBA00023004"/>
    </source>
</evidence>
<feature type="non-terminal residue" evidence="7">
    <location>
        <position position="1"/>
    </location>
</feature>
<comment type="cofactor">
    <cofactor evidence="1">
        <name>[4Fe-4S] cluster</name>
        <dbReference type="ChEBI" id="CHEBI:49883"/>
    </cofactor>
</comment>
<dbReference type="SMART" id="SM00729">
    <property type="entry name" value="Elp3"/>
    <property type="match status" value="1"/>
</dbReference>
<dbReference type="InterPro" id="IPR051198">
    <property type="entry name" value="BchE-like"/>
</dbReference>
<dbReference type="GO" id="GO:0003824">
    <property type="term" value="F:catalytic activity"/>
    <property type="evidence" value="ECO:0007669"/>
    <property type="project" value="InterPro"/>
</dbReference>
<evidence type="ECO:0000256" key="5">
    <source>
        <dbReference type="ARBA" id="ARBA00023014"/>
    </source>
</evidence>
<gene>
    <name evidence="7" type="ORF">METZ01_LOCUS481540</name>
</gene>
<dbReference type="PANTHER" id="PTHR43409">
    <property type="entry name" value="ANAEROBIC MAGNESIUM-PROTOPORPHYRIN IX MONOMETHYL ESTER CYCLASE-RELATED"/>
    <property type="match status" value="1"/>
</dbReference>
<sequence>VRFFDDRTIHQQINLLIKGGVTKIKFVDRTFNLKPSHMKQLMSWLLKFEGVAFHFEVVGDLLTNDLLDFLETVPKGMFQFELGVQTTDQLSQEKIKRKQNNKKLFSAIERLISSNLIHIHCDLIFGLPGETLDDVLKSFEEVCMLRPHELQLGFLKFLPGAPIKNIITDYGYKYQSTPPYEFISNNDLSASQLNYLKKFEEVFDIFYNSKRFRFTVQRLLKKLPAVNIFNSLLEHMESNNL</sequence>
<dbReference type="EMBL" id="UINC01206858">
    <property type="protein sequence ID" value="SVE28686.1"/>
    <property type="molecule type" value="Genomic_DNA"/>
</dbReference>
<evidence type="ECO:0000256" key="1">
    <source>
        <dbReference type="ARBA" id="ARBA00001966"/>
    </source>
</evidence>
<keyword evidence="5" id="KW-0411">Iron-sulfur</keyword>
<dbReference type="Pfam" id="PF04055">
    <property type="entry name" value="Radical_SAM"/>
    <property type="match status" value="1"/>
</dbReference>
<dbReference type="Pfam" id="PF13311">
    <property type="entry name" value="DUF4080"/>
    <property type="match status" value="1"/>
</dbReference>
<dbReference type="PANTHER" id="PTHR43409:SF16">
    <property type="entry name" value="SLR0320 PROTEIN"/>
    <property type="match status" value="1"/>
</dbReference>
<protein>
    <recommendedName>
        <fullName evidence="6">Radical SAM core domain-containing protein</fullName>
    </recommendedName>
</protein>
<dbReference type="Gene3D" id="3.80.30.20">
    <property type="entry name" value="tm_1862 like domain"/>
    <property type="match status" value="1"/>
</dbReference>
<dbReference type="AlphaFoldDB" id="A0A383C8F3"/>
<feature type="non-terminal residue" evidence="7">
    <location>
        <position position="241"/>
    </location>
</feature>
<dbReference type="SUPFAM" id="SSF102114">
    <property type="entry name" value="Radical SAM enzymes"/>
    <property type="match status" value="1"/>
</dbReference>
<evidence type="ECO:0000259" key="6">
    <source>
        <dbReference type="PROSITE" id="PS51918"/>
    </source>
</evidence>
<dbReference type="InterPro" id="IPR025288">
    <property type="entry name" value="DUF4080"/>
</dbReference>
<accession>A0A383C8F3</accession>
<evidence type="ECO:0000256" key="2">
    <source>
        <dbReference type="ARBA" id="ARBA00022691"/>
    </source>
</evidence>
<dbReference type="GO" id="GO:0005829">
    <property type="term" value="C:cytosol"/>
    <property type="evidence" value="ECO:0007669"/>
    <property type="project" value="TreeGrafter"/>
</dbReference>
<dbReference type="InterPro" id="IPR006638">
    <property type="entry name" value="Elp3/MiaA/NifB-like_rSAM"/>
</dbReference>
<dbReference type="GO" id="GO:0046872">
    <property type="term" value="F:metal ion binding"/>
    <property type="evidence" value="ECO:0007669"/>
    <property type="project" value="UniProtKB-KW"/>
</dbReference>
<reference evidence="7" key="1">
    <citation type="submission" date="2018-05" db="EMBL/GenBank/DDBJ databases">
        <authorList>
            <person name="Lanie J.A."/>
            <person name="Ng W.-L."/>
            <person name="Kazmierczak K.M."/>
            <person name="Andrzejewski T.M."/>
            <person name="Davidsen T.M."/>
            <person name="Wayne K.J."/>
            <person name="Tettelin H."/>
            <person name="Glass J.I."/>
            <person name="Rusch D."/>
            <person name="Podicherti R."/>
            <person name="Tsui H.-C.T."/>
            <person name="Winkler M.E."/>
        </authorList>
    </citation>
    <scope>NUCLEOTIDE SEQUENCE</scope>
</reference>
<keyword evidence="3" id="KW-0479">Metal-binding</keyword>
<keyword evidence="4" id="KW-0408">Iron</keyword>
<keyword evidence="2" id="KW-0949">S-adenosyl-L-methionine</keyword>
<feature type="domain" description="Radical SAM core" evidence="6">
    <location>
        <begin position="1"/>
        <end position="189"/>
    </location>
</feature>
<dbReference type="InterPro" id="IPR058240">
    <property type="entry name" value="rSAM_sf"/>
</dbReference>
<proteinExistence type="predicted"/>
<dbReference type="PROSITE" id="PS51918">
    <property type="entry name" value="RADICAL_SAM"/>
    <property type="match status" value="1"/>
</dbReference>
<dbReference type="GO" id="GO:0051536">
    <property type="term" value="F:iron-sulfur cluster binding"/>
    <property type="evidence" value="ECO:0007669"/>
    <property type="project" value="UniProtKB-KW"/>
</dbReference>
<evidence type="ECO:0000313" key="7">
    <source>
        <dbReference type="EMBL" id="SVE28686.1"/>
    </source>
</evidence>
<name>A0A383C8F3_9ZZZZ</name>
<dbReference type="InterPro" id="IPR023404">
    <property type="entry name" value="rSAM_horseshoe"/>
</dbReference>